<reference evidence="1 2" key="1">
    <citation type="submission" date="2014-06" db="EMBL/GenBank/DDBJ databases">
        <authorList>
            <person name="Urmite Genomes Urmite Genomes"/>
        </authorList>
    </citation>
    <scope>NUCLEOTIDE SEQUENCE [LARGE SCALE GENOMIC DNA]</scope>
</reference>
<keyword evidence="2" id="KW-1185">Reference proteome</keyword>
<proteinExistence type="predicted"/>
<organism evidence="1 2">
    <name type="scientific">Legionella massiliensis</name>
    <dbReference type="NCBI Taxonomy" id="1034943"/>
    <lineage>
        <taxon>Bacteria</taxon>
        <taxon>Pseudomonadati</taxon>
        <taxon>Pseudomonadota</taxon>
        <taxon>Gammaproteobacteria</taxon>
        <taxon>Legionellales</taxon>
        <taxon>Legionellaceae</taxon>
        <taxon>Legionella</taxon>
    </lineage>
</organism>
<dbReference type="EMBL" id="CCSB01000004">
    <property type="protein sequence ID" value="CDZ79209.1"/>
    <property type="molecule type" value="Genomic_DNA"/>
</dbReference>
<sequence length="439" mass="50389">MKLSEAEIIHLHEQYENLKEYFPESRREAFLAKRDDIIQYCVENEIRLYDIVQIQQMQAVTLLQQLLSFFLKPNSNSDEVNFDKMFWPLDFSEALEQVEKDVVNMHDEARPTLGQMYLRNGGSIPLSTLLQQQDMIDLFNAEDYRSDDIVTTEPFSLTEMSPEQFLRVKASLSSDENVEKDVFLAASHDGHWFYLQRKDGAWSVKDSQPLIDGDVFTPRQESIYEESQKFLAKLLDIQDFNALGFETSAAQITNYDCGTQVLNAYRELVDDNYEAVSHRGVMEEVLEIQIPGIDEINIVGGDSHDFNFDFDEDEPLVFSQGSDDFLFDEEAPLLPHDSGEFLFDDEVEPEPVQTIDPIKAAEVIETTVSSQADRDKAELYRDNLHELVHAVVSKGLFAKVEKPIELDKIKSAKADFDESDEEFATRLQEAEFRNAGLKK</sequence>
<protein>
    <submittedName>
        <fullName evidence="1">Uncharacterized protein</fullName>
    </submittedName>
</protein>
<dbReference type="RefSeq" id="WP_044012385.1">
    <property type="nucleotide sequence ID" value="NZ_CCVW01000004.1"/>
</dbReference>
<accession>A0A078L556</accession>
<dbReference type="OrthoDB" id="5634557at2"/>
<dbReference type="Proteomes" id="UP000044071">
    <property type="component" value="Unassembled WGS sequence"/>
</dbReference>
<dbReference type="AlphaFoldDB" id="A0A078L556"/>
<evidence type="ECO:0000313" key="2">
    <source>
        <dbReference type="Proteomes" id="UP000044071"/>
    </source>
</evidence>
<gene>
    <name evidence="1" type="ORF">BN59_03527</name>
</gene>
<evidence type="ECO:0000313" key="1">
    <source>
        <dbReference type="EMBL" id="CDZ79209.1"/>
    </source>
</evidence>
<dbReference type="STRING" id="1034943.BN59_03527"/>
<name>A0A078L556_9GAMM</name>